<gene>
    <name evidence="2" type="ORF">CAOG_009402</name>
</gene>
<feature type="region of interest" description="Disordered" evidence="1">
    <location>
        <begin position="101"/>
        <end position="129"/>
    </location>
</feature>
<organism evidence="2 3">
    <name type="scientific">Capsaspora owczarzaki (strain ATCC 30864)</name>
    <dbReference type="NCBI Taxonomy" id="595528"/>
    <lineage>
        <taxon>Eukaryota</taxon>
        <taxon>Filasterea</taxon>
        <taxon>Capsaspora</taxon>
    </lineage>
</organism>
<evidence type="ECO:0000313" key="2">
    <source>
        <dbReference type="EMBL" id="KJE89870.1"/>
    </source>
</evidence>
<dbReference type="EMBL" id="KE346361">
    <property type="protein sequence ID" value="KJE89870.1"/>
    <property type="molecule type" value="Genomic_DNA"/>
</dbReference>
<dbReference type="AlphaFoldDB" id="A0A0D2WIW2"/>
<protein>
    <submittedName>
        <fullName evidence="2">Uncharacterized protein</fullName>
    </submittedName>
</protein>
<reference evidence="3" key="1">
    <citation type="submission" date="2011-02" db="EMBL/GenBank/DDBJ databases">
        <title>The Genome Sequence of Capsaspora owczarzaki ATCC 30864.</title>
        <authorList>
            <person name="Russ C."/>
            <person name="Cuomo C."/>
            <person name="Burger G."/>
            <person name="Gray M.W."/>
            <person name="Holland P.W.H."/>
            <person name="King N."/>
            <person name="Lang F.B.F."/>
            <person name="Roger A.J."/>
            <person name="Ruiz-Trillo I."/>
            <person name="Young S.K."/>
            <person name="Zeng Q."/>
            <person name="Gargeya S."/>
            <person name="Alvarado L."/>
            <person name="Berlin A."/>
            <person name="Chapman S.B."/>
            <person name="Chen Z."/>
            <person name="Freedman E."/>
            <person name="Gellesch M."/>
            <person name="Goldberg J."/>
            <person name="Griggs A."/>
            <person name="Gujja S."/>
            <person name="Heilman E."/>
            <person name="Heiman D."/>
            <person name="Howarth C."/>
            <person name="Mehta T."/>
            <person name="Neiman D."/>
            <person name="Pearson M."/>
            <person name="Roberts A."/>
            <person name="Saif S."/>
            <person name="Shea T."/>
            <person name="Shenoy N."/>
            <person name="Sisk P."/>
            <person name="Stolte C."/>
            <person name="Sykes S."/>
            <person name="White J."/>
            <person name="Yandava C."/>
            <person name="Haas B."/>
            <person name="Nusbaum C."/>
            <person name="Birren B."/>
        </authorList>
    </citation>
    <scope>NUCLEOTIDE SEQUENCE</scope>
    <source>
        <strain evidence="3">ATCC 30864</strain>
    </source>
</reference>
<accession>A0A0D2WIW2</accession>
<name>A0A0D2WIW2_CAPO3</name>
<dbReference type="Proteomes" id="UP000008743">
    <property type="component" value="Unassembled WGS sequence"/>
</dbReference>
<evidence type="ECO:0000313" key="3">
    <source>
        <dbReference type="Proteomes" id="UP000008743"/>
    </source>
</evidence>
<feature type="region of interest" description="Disordered" evidence="1">
    <location>
        <begin position="19"/>
        <end position="41"/>
    </location>
</feature>
<proteinExistence type="predicted"/>
<keyword evidence="3" id="KW-1185">Reference proteome</keyword>
<dbReference type="InParanoid" id="A0A0D2WIW2"/>
<sequence>MYPLRPLTVFAKHPTTPSLRETAGSVAERRTKSAGRSTLDGAASVAAASGLDDGVDGGDDGADCVECVALMYLLAGESTEAAECNVDVVDADVDVVDEDVVDGAADADGGGDGWDFPQSKHSDPTVPCR</sequence>
<evidence type="ECO:0000256" key="1">
    <source>
        <dbReference type="SAM" id="MobiDB-lite"/>
    </source>
</evidence>